<dbReference type="InterPro" id="IPR015500">
    <property type="entry name" value="Peptidase_S8_subtilisin-rel"/>
</dbReference>
<dbReference type="EMBL" id="HG996476">
    <property type="protein sequence ID" value="CAG1853425.1"/>
    <property type="molecule type" value="Genomic_DNA"/>
</dbReference>
<evidence type="ECO:0000256" key="2">
    <source>
        <dbReference type="ARBA" id="ARBA00022670"/>
    </source>
</evidence>
<feature type="active site" description="Charge relay system" evidence="6 7">
    <location>
        <position position="199"/>
    </location>
</feature>
<evidence type="ECO:0000259" key="11">
    <source>
        <dbReference type="Pfam" id="PF17766"/>
    </source>
</evidence>
<keyword evidence="5 7" id="KW-0720">Serine protease</keyword>
<dbReference type="PANTHER" id="PTHR10795">
    <property type="entry name" value="PROPROTEIN CONVERTASE SUBTILISIN/KEXIN"/>
    <property type="match status" value="1"/>
</dbReference>
<dbReference type="Gene3D" id="2.60.40.2310">
    <property type="match status" value="1"/>
</dbReference>
<gene>
    <name evidence="12" type="ORF">GSMUA_316490.1</name>
</gene>
<feature type="active site" description="Charge relay system" evidence="6 7">
    <location>
        <position position="140"/>
    </location>
</feature>
<dbReference type="InterPro" id="IPR000209">
    <property type="entry name" value="Peptidase_S8/S53_dom"/>
</dbReference>
<comment type="similarity">
    <text evidence="1 7">Belongs to the peptidase S8 family.</text>
</comment>
<name>A0A8D7AUN7_MUSAM</name>
<evidence type="ECO:0000256" key="4">
    <source>
        <dbReference type="ARBA" id="ARBA00022801"/>
    </source>
</evidence>
<evidence type="ECO:0000256" key="8">
    <source>
        <dbReference type="SAM" id="SignalP"/>
    </source>
</evidence>
<keyword evidence="2 7" id="KW-0645">Protease</keyword>
<protein>
    <submittedName>
        <fullName evidence="12">(wild Malaysian banana) hypothetical protein</fullName>
    </submittedName>
</protein>
<evidence type="ECO:0000256" key="7">
    <source>
        <dbReference type="PROSITE-ProRule" id="PRU01240"/>
    </source>
</evidence>
<dbReference type="CDD" id="cd04852">
    <property type="entry name" value="Peptidases_S8_3"/>
    <property type="match status" value="1"/>
</dbReference>
<dbReference type="PRINTS" id="PR00723">
    <property type="entry name" value="SUBTILISIN"/>
</dbReference>
<dbReference type="InterPro" id="IPR036852">
    <property type="entry name" value="Peptidase_S8/S53_dom_sf"/>
</dbReference>
<dbReference type="GO" id="GO:0006508">
    <property type="term" value="P:proteolysis"/>
    <property type="evidence" value="ECO:0007669"/>
    <property type="project" value="UniProtKB-KW"/>
</dbReference>
<dbReference type="InterPro" id="IPR010259">
    <property type="entry name" value="S8pro/Inhibitor_I9"/>
</dbReference>
<keyword evidence="4 7" id="KW-0378">Hydrolase</keyword>
<dbReference type="InterPro" id="IPR041469">
    <property type="entry name" value="Subtilisin-like_FN3"/>
</dbReference>
<keyword evidence="3 8" id="KW-0732">Signal</keyword>
<evidence type="ECO:0000259" key="9">
    <source>
        <dbReference type="Pfam" id="PF00082"/>
    </source>
</evidence>
<dbReference type="PROSITE" id="PS00138">
    <property type="entry name" value="SUBTILASE_SER"/>
    <property type="match status" value="1"/>
</dbReference>
<sequence length="727" mass="78094">MAVISSSTLILFSLPILISFSLLISIASADQERKVYIVYMGDSPSSDYSAQPHHNLLNQVLEGLSSTKSLIYSYRSFNGLAARLTAKEKERIAGIKGVVSVFPSKNFQPSTTRSWDFLSFPVNVKRNLPLERDVIVGVIDSGIWPESASFRDEGFGPPPRRWKGACENFKCNNKIIGARYFNSYNDTTHEASPRDYEGHGTHTASTAAGRSVRNVSLYGLAGGMARGAVPSARLAVYKVCWLAGCAGVDLLAAFDHAIADGVDIISISIGSESASDYFEDPIAIGAFHAMKKGILTSASGGNEGRSGRGTVGNVAPWMLVSAASSIDRRIIDTLLSGDRRTIVGASINTFPTQKKSYPFIYFGNGTFPPSDCTQLDKNLVKGKIVLCGSPSDGSGPLLAGAEGAVMLDKRILDSSRTFPLPALLVGYSEGKKLMEYIRKTKNPVANIRKSNTVFDSKAPVVASFSSRGPNMITPNILKPDISAPGVEILAAWSPEASMSIYPNDTRSVMYNIISGTSMACPHVTGAAAFLKSFHPEWSPAAIMSALMTTATPMNPSLHRDAELAYGAGQLNPIKALDPGLVYDASEKDYVQMLCDEGYNVSTIRLITGDNSSCSGDSTRSASDLNYPSMALYVKPDEQVRGKFSRTVTNVGDANSTYKAVIKTDPNIKVSLSPTVLSFKRRYGKQQFMVRVSGGPLALNSLASAAITWSDGKHSVRSPISIFTDFTV</sequence>
<dbReference type="PROSITE" id="PS51892">
    <property type="entry name" value="SUBTILASE"/>
    <property type="match status" value="1"/>
</dbReference>
<dbReference type="Gene3D" id="3.40.50.200">
    <property type="entry name" value="Peptidase S8/S53 domain"/>
    <property type="match status" value="1"/>
</dbReference>
<dbReference type="GO" id="GO:0004252">
    <property type="term" value="F:serine-type endopeptidase activity"/>
    <property type="evidence" value="ECO:0007669"/>
    <property type="project" value="UniProtKB-UniRule"/>
</dbReference>
<feature type="active site" description="Charge relay system" evidence="6 7">
    <location>
        <position position="517"/>
    </location>
</feature>
<dbReference type="Pfam" id="PF17766">
    <property type="entry name" value="fn3_6"/>
    <property type="match status" value="1"/>
</dbReference>
<evidence type="ECO:0000313" key="12">
    <source>
        <dbReference type="EMBL" id="CAG1853425.1"/>
    </source>
</evidence>
<evidence type="ECO:0000259" key="10">
    <source>
        <dbReference type="Pfam" id="PF05922"/>
    </source>
</evidence>
<dbReference type="Gene3D" id="3.50.30.30">
    <property type="match status" value="1"/>
</dbReference>
<dbReference type="Gene3D" id="3.30.70.80">
    <property type="entry name" value="Peptidase S8 propeptide/proteinase inhibitor I9"/>
    <property type="match status" value="1"/>
</dbReference>
<organism evidence="12">
    <name type="scientific">Musa acuminata subsp. malaccensis</name>
    <name type="common">Wild banana</name>
    <name type="synonym">Musa malaccensis</name>
    <dbReference type="NCBI Taxonomy" id="214687"/>
    <lineage>
        <taxon>Eukaryota</taxon>
        <taxon>Viridiplantae</taxon>
        <taxon>Streptophyta</taxon>
        <taxon>Embryophyta</taxon>
        <taxon>Tracheophyta</taxon>
        <taxon>Spermatophyta</taxon>
        <taxon>Magnoliopsida</taxon>
        <taxon>Liliopsida</taxon>
        <taxon>Zingiberales</taxon>
        <taxon>Musaceae</taxon>
        <taxon>Musa</taxon>
    </lineage>
</organism>
<evidence type="ECO:0000256" key="3">
    <source>
        <dbReference type="ARBA" id="ARBA00022729"/>
    </source>
</evidence>
<feature type="domain" description="Peptidase S8/S53" evidence="9">
    <location>
        <begin position="132"/>
        <end position="553"/>
    </location>
</feature>
<dbReference type="CDD" id="cd02120">
    <property type="entry name" value="PA_subtilisin_like"/>
    <property type="match status" value="1"/>
</dbReference>
<dbReference type="Pfam" id="PF00082">
    <property type="entry name" value="Peptidase_S8"/>
    <property type="match status" value="1"/>
</dbReference>
<dbReference type="FunFam" id="3.40.50.200:FF:000006">
    <property type="entry name" value="Subtilisin-like protease SBT1.5"/>
    <property type="match status" value="1"/>
</dbReference>
<accession>A0A8D7AUN7</accession>
<dbReference type="Pfam" id="PF05922">
    <property type="entry name" value="Inhibitor_I9"/>
    <property type="match status" value="1"/>
</dbReference>
<dbReference type="SUPFAM" id="SSF52743">
    <property type="entry name" value="Subtilisin-like"/>
    <property type="match status" value="1"/>
</dbReference>
<feature type="signal peptide" evidence="8">
    <location>
        <begin position="1"/>
        <end position="29"/>
    </location>
</feature>
<feature type="chain" id="PRO_5034087459" evidence="8">
    <location>
        <begin position="30"/>
        <end position="727"/>
    </location>
</feature>
<dbReference type="InterPro" id="IPR034197">
    <property type="entry name" value="Peptidases_S8_3"/>
</dbReference>
<feature type="domain" description="Subtilisin-like protease fibronectin type-III" evidence="11">
    <location>
        <begin position="623"/>
        <end position="721"/>
    </location>
</feature>
<evidence type="ECO:0000256" key="6">
    <source>
        <dbReference type="PIRSR" id="PIRSR615500-1"/>
    </source>
</evidence>
<reference evidence="12" key="1">
    <citation type="submission" date="2021-03" db="EMBL/GenBank/DDBJ databases">
        <authorList>
            <consortium name="Genoscope - CEA"/>
            <person name="William W."/>
        </authorList>
    </citation>
    <scope>NUCLEOTIDE SEQUENCE</scope>
    <source>
        <strain evidence="12">Doubled-haploid Pahang</strain>
    </source>
</reference>
<dbReference type="InterPro" id="IPR023828">
    <property type="entry name" value="Peptidase_S8_Ser-AS"/>
</dbReference>
<evidence type="ECO:0000256" key="5">
    <source>
        <dbReference type="ARBA" id="ARBA00022825"/>
    </source>
</evidence>
<proteinExistence type="inferred from homology"/>
<dbReference type="AlphaFoldDB" id="A0A8D7AUN7"/>
<dbReference type="InterPro" id="IPR045051">
    <property type="entry name" value="SBT"/>
</dbReference>
<feature type="domain" description="Inhibitor I9" evidence="10">
    <location>
        <begin position="35"/>
        <end position="106"/>
    </location>
</feature>
<evidence type="ECO:0000256" key="1">
    <source>
        <dbReference type="ARBA" id="ARBA00011073"/>
    </source>
</evidence>
<dbReference type="InterPro" id="IPR037045">
    <property type="entry name" value="S8pro/Inhibitor_I9_sf"/>
</dbReference>